<proteinExistence type="predicted"/>
<accession>A0A6J8A992</accession>
<gene>
    <name evidence="2" type="ORF">MCOR_4688</name>
</gene>
<keyword evidence="3" id="KW-1185">Reference proteome</keyword>
<sequence length="1632" mass="188377">MATQDSDNYFKIVALIVEIACSVIWKYMKQNVFGSTSFESFLNLKKVKHKLVHVYEQRECCDCVSDKIKGERLIAKQQLLVLYKSDETKQIQSHKKYVRGKVTKICICNYYAKENIDVKVVDITLANYIIQKCGKGEKGLDNWMKQIQELRNEIFHLSDIKELKDDEFIRKWEILQGSILGIANLIDKEYVEETKKKIIHTKQLAVISEYMLNYEILCRDYWKNKCAEFERAECNEIEKKANALHTQFPRIFTESMKEDCQTTTKEIQNFKTFIDKINILTKVFGNQETLEILTNAELVEEDWQSIHVPAFLQLNVPTSWDKTKIFEYLEDMRLSGTSDANIRIMNVSRDDLNMYTTMARTVIGNVDSLKRVINTILSGMLSEVAIDTTKMADVSVNLKIPGNRSAETIYDEEMKTIFDKENSEIDSEDEVKKTDKLSAIHDRKTNTRDEFVEENNEIDSEDGVKKADELFAIHDRKTKIRDEFDDSKQGCILLDISVSSSVQADDIALLSTTEKRMQHLINICQTYSESWAFKFSPTKSDVLHYSKKNKSVSINLTLYDDIIPLVTSAKHVGILLNCKLRSMDQTLNACRVFRATALSVLNSGIHPSILNPLACSKIILQIQICYSKALYGCELWNNLTQTELTMLERSHRFVCKIVQGLPKRTRSDNCTSLLGWFSVETIINRCKLLFFGRLCRLKSSSLPKRIMISRLMEFKHKCVPEQLGFIPDIYKAVEKYNMTDYIVMLQILVLSHKKNWSVIVNWNIEANEETWWLYRISGDNDFYMFRHIHSAIKPHKTWTISKQFPELRVSAKYVIDLCSVVRYEDEHLLCDKCGKFFLNIVEHVLVSCDFTQDERDDLWQDIINVNPIQFSVLWTVFQHMNSQQQSSHAIQENSDMNSEYGVEKADDLSAVHDSKTRTKIECVEENSEMNSIDVVVKPENNSSAFHCGNTRTKAELVDMAPTEKKNYFKLVTLLVDIGCHVIWTYIGENILGPRSFESFLNLIKEKHKLIHVYETNECCECVSELIKGEKLISRKQLLLLYKSDESKQIENHKTCIGRKVVQVCICKYVAIKNIDVKIIDITLANYIICKCGKQEPGLDNWMTQIKEVRNEIFHISDIQGITDDKFSRKWEKVKGAILGIAKLINSTFVEETEEKIQHTKSIICIPEFMLKYEILCRDYWRNKCAEFERAEIQNFQNKAEALHIQYPKVGSKSLERDNQKTVEEIRNIKTNVDNINVLIKVLGKEQDLKTSKDKESVNKDCQRVFVPAFLQLVIPNSWNRTKVLEYLDGMRLNRTSDMNIRIIAVSPDDLNSYSEIARTVLQKVELLKDELKTLMSGILSKAEIDPKQSDDVVVSVTIPDITESVPFKSYFKFDVNLRQKLELASERNSLICDCIITNDQLVFTETFHNRLLFYNLNGSFNREIKLSSQPEFISVINDRYVAVSYNRGFIETININTRQVKKKIKIRCDLSGGISYQNGLIYVVINRQEIDVINMTGEITQSFHSPFQSPVLCLSTDTDILFLADPLVNTLYCCDLNGSERWNLIFDKMSYPCGGTTDRDGNVYVVCYKSNNVVVVSSDGKYYKELLTEKDGLHNPTGIYYEKSKDCLLVCNGGNGYAFLFDVKHSAKIKRI</sequence>
<dbReference type="SUPFAM" id="SSF63829">
    <property type="entry name" value="Calcium-dependent phosphotriesterase"/>
    <property type="match status" value="1"/>
</dbReference>
<keyword evidence="1" id="KW-0175">Coiled coil</keyword>
<evidence type="ECO:0000313" key="2">
    <source>
        <dbReference type="EMBL" id="CAC5363156.1"/>
    </source>
</evidence>
<reference evidence="2 3" key="1">
    <citation type="submission" date="2020-06" db="EMBL/GenBank/DDBJ databases">
        <authorList>
            <person name="Li R."/>
            <person name="Bekaert M."/>
        </authorList>
    </citation>
    <scope>NUCLEOTIDE SEQUENCE [LARGE SCALE GENOMIC DNA]</scope>
    <source>
        <strain evidence="3">wild</strain>
    </source>
</reference>
<evidence type="ECO:0008006" key="4">
    <source>
        <dbReference type="Google" id="ProtNLM"/>
    </source>
</evidence>
<evidence type="ECO:0000313" key="3">
    <source>
        <dbReference type="Proteomes" id="UP000507470"/>
    </source>
</evidence>
<protein>
    <recommendedName>
        <fullName evidence="4">DZIP3-like HEPN domain-containing protein</fullName>
    </recommendedName>
</protein>
<dbReference type="OrthoDB" id="10014409at2759"/>
<dbReference type="InterPro" id="IPR011042">
    <property type="entry name" value="6-blade_b-propeller_TolB-like"/>
</dbReference>
<dbReference type="EMBL" id="CACVKT020000787">
    <property type="protein sequence ID" value="CAC5363156.1"/>
    <property type="molecule type" value="Genomic_DNA"/>
</dbReference>
<feature type="coiled-coil region" evidence="1">
    <location>
        <begin position="1185"/>
        <end position="1231"/>
    </location>
</feature>
<dbReference type="Gene3D" id="2.120.10.30">
    <property type="entry name" value="TolB, C-terminal domain"/>
    <property type="match status" value="1"/>
</dbReference>
<dbReference type="Proteomes" id="UP000507470">
    <property type="component" value="Unassembled WGS sequence"/>
</dbReference>
<name>A0A6J8A992_MYTCO</name>
<organism evidence="2 3">
    <name type="scientific">Mytilus coruscus</name>
    <name type="common">Sea mussel</name>
    <dbReference type="NCBI Taxonomy" id="42192"/>
    <lineage>
        <taxon>Eukaryota</taxon>
        <taxon>Metazoa</taxon>
        <taxon>Spiralia</taxon>
        <taxon>Lophotrochozoa</taxon>
        <taxon>Mollusca</taxon>
        <taxon>Bivalvia</taxon>
        <taxon>Autobranchia</taxon>
        <taxon>Pteriomorphia</taxon>
        <taxon>Mytilida</taxon>
        <taxon>Mytiloidea</taxon>
        <taxon>Mytilidae</taxon>
        <taxon>Mytilinae</taxon>
        <taxon>Mytilus</taxon>
    </lineage>
</organism>
<evidence type="ECO:0000256" key="1">
    <source>
        <dbReference type="SAM" id="Coils"/>
    </source>
</evidence>